<feature type="non-terminal residue" evidence="6">
    <location>
        <position position="424"/>
    </location>
</feature>
<evidence type="ECO:0000256" key="2">
    <source>
        <dbReference type="ARBA" id="ARBA00022741"/>
    </source>
</evidence>
<dbReference type="Gene3D" id="3.90.190.20">
    <property type="entry name" value="Mur ligase, C-terminal domain"/>
    <property type="match status" value="1"/>
</dbReference>
<feature type="domain" description="Mur ligase central" evidence="5">
    <location>
        <begin position="113"/>
        <end position="226"/>
    </location>
</feature>
<dbReference type="PANTHER" id="PTHR43024">
    <property type="entry name" value="UDP-N-ACETYLMURAMOYL-TRIPEPTIDE--D-ALANYL-D-ALANINE LIGASE"/>
    <property type="match status" value="1"/>
</dbReference>
<dbReference type="Pfam" id="PF02875">
    <property type="entry name" value="Mur_ligase_C"/>
    <property type="match status" value="1"/>
</dbReference>
<feature type="domain" description="Mur ligase C-terminal" evidence="4">
    <location>
        <begin position="287"/>
        <end position="410"/>
    </location>
</feature>
<keyword evidence="1 6" id="KW-0436">Ligase</keyword>
<sequence length="424" mass="47119">MASKTAIVFKNITMFKKILEFKLTIIAKLILHRYKPMIIGVTGNVGKTTTKDAIATVVRKIHTVRVNAGNLNNELGLPMTIIGDWSEEYYRDGGNIKLWFRVLMTGWRIFLFKNEYPEVLVLEYGADHPGDIKKLSRRYRPHISVVTEIGEIPVHVEYFGTKEAVAREKSELVRVLKHHDFAVLNHDNDLVRNMRGTTRSKIKTFGLSEGSDLRVSNFGYRYDNNNKIVGVTFKIAEGASFLPVNIGGSLGEAIALSSAAACAVGRVLDMNLVQISEALVDFHGQPGRLRLLDGIKNSQIIDDTYNASPSATKLALKVLKEVRGGRKIGILGDMLELGEYTEMAHRNIGELAGEFCDYLVCVGSRAKFIAESASKNMSSDKIFCFDDAITASKKVQELIEEGDVVLIKGSQGMRMEKIVEEIMA</sequence>
<dbReference type="EMBL" id="LBXD01000023">
    <property type="protein sequence ID" value="KKR23342.1"/>
    <property type="molecule type" value="Genomic_DNA"/>
</dbReference>
<proteinExistence type="predicted"/>
<dbReference type="InterPro" id="IPR051046">
    <property type="entry name" value="MurCDEF_CellWall_CoF430Synth"/>
</dbReference>
<evidence type="ECO:0000259" key="5">
    <source>
        <dbReference type="Pfam" id="PF08245"/>
    </source>
</evidence>
<keyword evidence="2" id="KW-0547">Nucleotide-binding</keyword>
<evidence type="ECO:0000313" key="6">
    <source>
        <dbReference type="EMBL" id="KKR23342.1"/>
    </source>
</evidence>
<dbReference type="SUPFAM" id="SSF53244">
    <property type="entry name" value="MurD-like peptide ligases, peptide-binding domain"/>
    <property type="match status" value="1"/>
</dbReference>
<name>A0A0G0SCD0_9BACT</name>
<protein>
    <submittedName>
        <fullName evidence="6">UDP-N-acetylmuramoyl-tripeptide-D-alanyl-D-alanine ligase</fullName>
    </submittedName>
</protein>
<gene>
    <name evidence="6" type="ORF">UT53_C0023G0008</name>
</gene>
<dbReference type="GO" id="GO:0016881">
    <property type="term" value="F:acid-amino acid ligase activity"/>
    <property type="evidence" value="ECO:0007669"/>
    <property type="project" value="InterPro"/>
</dbReference>
<keyword evidence="3" id="KW-0067">ATP-binding</keyword>
<dbReference type="InterPro" id="IPR004101">
    <property type="entry name" value="Mur_ligase_C"/>
</dbReference>
<organism evidence="6 7">
    <name type="scientific">Candidatus Yanofskybacteria bacterium GW2011_GWD2_39_48</name>
    <dbReference type="NCBI Taxonomy" id="1619031"/>
    <lineage>
        <taxon>Bacteria</taxon>
        <taxon>Candidatus Yanofskyibacteriota</taxon>
    </lineage>
</organism>
<dbReference type="SUPFAM" id="SSF53623">
    <property type="entry name" value="MurD-like peptide ligases, catalytic domain"/>
    <property type="match status" value="1"/>
</dbReference>
<reference evidence="6 7" key="1">
    <citation type="journal article" date="2015" name="Nature">
        <title>rRNA introns, odd ribosomes, and small enigmatic genomes across a large radiation of phyla.</title>
        <authorList>
            <person name="Brown C.T."/>
            <person name="Hug L.A."/>
            <person name="Thomas B.C."/>
            <person name="Sharon I."/>
            <person name="Castelle C.J."/>
            <person name="Singh A."/>
            <person name="Wilkins M.J."/>
            <person name="Williams K.H."/>
            <person name="Banfield J.F."/>
        </authorList>
    </citation>
    <scope>NUCLEOTIDE SEQUENCE [LARGE SCALE GENOMIC DNA]</scope>
</reference>
<evidence type="ECO:0000256" key="3">
    <source>
        <dbReference type="ARBA" id="ARBA00022840"/>
    </source>
</evidence>
<dbReference type="GO" id="GO:0005524">
    <property type="term" value="F:ATP binding"/>
    <property type="evidence" value="ECO:0007669"/>
    <property type="project" value="UniProtKB-KW"/>
</dbReference>
<dbReference type="InterPro" id="IPR036615">
    <property type="entry name" value="Mur_ligase_C_dom_sf"/>
</dbReference>
<dbReference type="Gene3D" id="3.40.1190.10">
    <property type="entry name" value="Mur-like, catalytic domain"/>
    <property type="match status" value="1"/>
</dbReference>
<accession>A0A0G0SCD0</accession>
<evidence type="ECO:0000256" key="1">
    <source>
        <dbReference type="ARBA" id="ARBA00022598"/>
    </source>
</evidence>
<evidence type="ECO:0000259" key="4">
    <source>
        <dbReference type="Pfam" id="PF02875"/>
    </source>
</evidence>
<comment type="caution">
    <text evidence="6">The sequence shown here is derived from an EMBL/GenBank/DDBJ whole genome shotgun (WGS) entry which is preliminary data.</text>
</comment>
<dbReference type="InterPro" id="IPR013221">
    <property type="entry name" value="Mur_ligase_cen"/>
</dbReference>
<dbReference type="Pfam" id="PF08245">
    <property type="entry name" value="Mur_ligase_M"/>
    <property type="match status" value="1"/>
</dbReference>
<dbReference type="Proteomes" id="UP000034764">
    <property type="component" value="Unassembled WGS sequence"/>
</dbReference>
<dbReference type="InterPro" id="IPR036565">
    <property type="entry name" value="Mur-like_cat_sf"/>
</dbReference>
<dbReference type="AlphaFoldDB" id="A0A0G0SCD0"/>
<dbReference type="PANTHER" id="PTHR43024:SF1">
    <property type="entry name" value="UDP-N-ACETYLMURAMOYL-TRIPEPTIDE--D-ALANYL-D-ALANINE LIGASE"/>
    <property type="match status" value="1"/>
</dbReference>
<evidence type="ECO:0000313" key="7">
    <source>
        <dbReference type="Proteomes" id="UP000034764"/>
    </source>
</evidence>